<keyword evidence="5" id="KW-1185">Reference proteome</keyword>
<comment type="caution">
    <text evidence="4">The sequence shown here is derived from an EMBL/GenBank/DDBJ whole genome shotgun (WGS) entry which is preliminary data.</text>
</comment>
<feature type="domain" description="Ketoreductase" evidence="3">
    <location>
        <begin position="10"/>
        <end position="180"/>
    </location>
</feature>
<organism evidence="4 5">
    <name type="scientific">Futiania mangrovi</name>
    <dbReference type="NCBI Taxonomy" id="2959716"/>
    <lineage>
        <taxon>Bacteria</taxon>
        <taxon>Pseudomonadati</taxon>
        <taxon>Pseudomonadota</taxon>
        <taxon>Alphaproteobacteria</taxon>
        <taxon>Futianiales</taxon>
        <taxon>Futianiaceae</taxon>
        <taxon>Futiania</taxon>
    </lineage>
</organism>
<dbReference type="InterPro" id="IPR002347">
    <property type="entry name" value="SDR_fam"/>
</dbReference>
<dbReference type="PANTHER" id="PTHR42760">
    <property type="entry name" value="SHORT-CHAIN DEHYDROGENASES/REDUCTASES FAMILY MEMBER"/>
    <property type="match status" value="1"/>
</dbReference>
<dbReference type="GO" id="GO:0016616">
    <property type="term" value="F:oxidoreductase activity, acting on the CH-OH group of donors, NAD or NADP as acceptor"/>
    <property type="evidence" value="ECO:0007669"/>
    <property type="project" value="TreeGrafter"/>
</dbReference>
<comment type="similarity">
    <text evidence="1">Belongs to the short-chain dehydrogenases/reductases (SDR) family.</text>
</comment>
<dbReference type="InterPro" id="IPR057326">
    <property type="entry name" value="KR_dom"/>
</dbReference>
<dbReference type="PROSITE" id="PS00061">
    <property type="entry name" value="ADH_SHORT"/>
    <property type="match status" value="1"/>
</dbReference>
<accession>A0A9J6PA79</accession>
<dbReference type="AlphaFoldDB" id="A0A9J6PA79"/>
<dbReference type="Gene3D" id="3.40.50.720">
    <property type="entry name" value="NAD(P)-binding Rossmann-like Domain"/>
    <property type="match status" value="1"/>
</dbReference>
<evidence type="ECO:0000259" key="3">
    <source>
        <dbReference type="SMART" id="SM00822"/>
    </source>
</evidence>
<dbReference type="SUPFAM" id="SSF51735">
    <property type="entry name" value="NAD(P)-binding Rossmann-fold domains"/>
    <property type="match status" value="1"/>
</dbReference>
<dbReference type="InterPro" id="IPR036291">
    <property type="entry name" value="NAD(P)-bd_dom_sf"/>
</dbReference>
<keyword evidence="2" id="KW-0560">Oxidoreductase</keyword>
<dbReference type="Pfam" id="PF13561">
    <property type="entry name" value="adh_short_C2"/>
    <property type="match status" value="1"/>
</dbReference>
<dbReference type="NCBIfam" id="NF005559">
    <property type="entry name" value="PRK07231.1"/>
    <property type="match status" value="1"/>
</dbReference>
<dbReference type="FunFam" id="3.40.50.720:FF:000084">
    <property type="entry name" value="Short-chain dehydrogenase reductase"/>
    <property type="match status" value="1"/>
</dbReference>
<evidence type="ECO:0000313" key="4">
    <source>
        <dbReference type="EMBL" id="MCP1336956.1"/>
    </source>
</evidence>
<dbReference type="EMBL" id="JAMZFT010000002">
    <property type="protein sequence ID" value="MCP1336956.1"/>
    <property type="molecule type" value="Genomic_DNA"/>
</dbReference>
<dbReference type="PRINTS" id="PR00081">
    <property type="entry name" value="GDHRDH"/>
</dbReference>
<proteinExistence type="inferred from homology"/>
<dbReference type="PRINTS" id="PR00080">
    <property type="entry name" value="SDRFAMILY"/>
</dbReference>
<dbReference type="InterPro" id="IPR020904">
    <property type="entry name" value="Sc_DH/Rdtase_CS"/>
</dbReference>
<evidence type="ECO:0000256" key="2">
    <source>
        <dbReference type="ARBA" id="ARBA00023002"/>
    </source>
</evidence>
<dbReference type="Proteomes" id="UP001055804">
    <property type="component" value="Unassembled WGS sequence"/>
</dbReference>
<evidence type="ECO:0000256" key="1">
    <source>
        <dbReference type="ARBA" id="ARBA00006484"/>
    </source>
</evidence>
<dbReference type="RefSeq" id="WP_269332896.1">
    <property type="nucleotide sequence ID" value="NZ_JAMZFT010000002.1"/>
</dbReference>
<reference evidence="4" key="1">
    <citation type="submission" date="2022-06" db="EMBL/GenBank/DDBJ databases">
        <title>Isolation and Genomics of Futiania mangrovii gen. nov., sp. nov., a Rare and Metabolically-versatile member in the Class Alphaproteobacteria.</title>
        <authorList>
            <person name="Liu L."/>
            <person name="Huang W.-C."/>
            <person name="Pan J."/>
            <person name="Li J."/>
            <person name="Huang Y."/>
            <person name="Du H."/>
            <person name="Liu Y."/>
            <person name="Li M."/>
        </authorList>
    </citation>
    <scope>NUCLEOTIDE SEQUENCE</scope>
    <source>
        <strain evidence="4">FT118</strain>
    </source>
</reference>
<name>A0A9J6PA79_9PROT</name>
<gene>
    <name evidence="4" type="ORF">NJQ99_11090</name>
</gene>
<dbReference type="GO" id="GO:0048038">
    <property type="term" value="F:quinone binding"/>
    <property type="evidence" value="ECO:0007669"/>
    <property type="project" value="TreeGrafter"/>
</dbReference>
<evidence type="ECO:0000313" key="5">
    <source>
        <dbReference type="Proteomes" id="UP001055804"/>
    </source>
</evidence>
<protein>
    <submittedName>
        <fullName evidence="4">SDR family oxidoreductase</fullName>
    </submittedName>
</protein>
<dbReference type="SMART" id="SM00822">
    <property type="entry name" value="PKS_KR"/>
    <property type="match status" value="1"/>
</dbReference>
<dbReference type="GO" id="GO:0006633">
    <property type="term" value="P:fatty acid biosynthetic process"/>
    <property type="evidence" value="ECO:0007669"/>
    <property type="project" value="TreeGrafter"/>
</dbReference>
<sequence>MSGMFDLTGKVAVVTGGGRGIGRAIAEALAAHGAKVMIASRSEATLKEAAAAIAAQGGTVRHHACDVTKAEDLEALRDATLEAFGRIDILVNNAGIDPHYASMEKTDPAEWQKIVDVNLTGVFLGCRIVGTAILEGGGGSIINISSIAGHTGLKRQVPYCATKGGVEQLTKALALDWAEKGVRVNAIAYAFIATDLTSGVLGHEHIGPKLQARTPMNRFGRVEETGGAAVFLASDAASYVTGSTLLVDGGWTAG</sequence>
<dbReference type="PANTHER" id="PTHR42760:SF133">
    <property type="entry name" value="3-OXOACYL-[ACYL-CARRIER-PROTEIN] REDUCTASE"/>
    <property type="match status" value="1"/>
</dbReference>